<dbReference type="SUPFAM" id="SSF56112">
    <property type="entry name" value="Protein kinase-like (PK-like)"/>
    <property type="match status" value="1"/>
</dbReference>
<dbReference type="InterPro" id="IPR002575">
    <property type="entry name" value="Aminoglycoside_PTrfase"/>
</dbReference>
<evidence type="ECO:0000313" key="12">
    <source>
        <dbReference type="Proteomes" id="UP001303046"/>
    </source>
</evidence>
<dbReference type="Proteomes" id="UP001303046">
    <property type="component" value="Unassembled WGS sequence"/>
</dbReference>
<keyword evidence="3" id="KW-0963">Cytoplasm</keyword>
<evidence type="ECO:0000256" key="2">
    <source>
        <dbReference type="ARBA" id="ARBA00006219"/>
    </source>
</evidence>
<keyword evidence="5" id="KW-0418">Kinase</keyword>
<protein>
    <recommendedName>
        <fullName evidence="9">Hydroxylysine kinase</fullName>
        <ecNumber evidence="8">2.7.1.81</ecNumber>
    </recommendedName>
</protein>
<keyword evidence="4" id="KW-0808">Transferase</keyword>
<evidence type="ECO:0000259" key="10">
    <source>
        <dbReference type="Pfam" id="PF01636"/>
    </source>
</evidence>
<keyword evidence="12" id="KW-1185">Reference proteome</keyword>
<proteinExistence type="inferred from homology"/>
<comment type="caution">
    <text evidence="11">The sequence shown here is derived from an EMBL/GenBank/DDBJ whole genome shotgun (WGS) entry which is preliminary data.</text>
</comment>
<evidence type="ECO:0000313" key="11">
    <source>
        <dbReference type="EMBL" id="KAK6736444.1"/>
    </source>
</evidence>
<dbReference type="EC" id="2.7.1.81" evidence="8"/>
<sequence>MDKASDLIRVVIIVNDNLEKSFCFIERKKGTISALHELTGYEDCNFLLDDVVWEDGGPSKAVLKVTNPLEAKKDENIDFQVKLCEILNERGIPCPNIISRLDGRAWGLEEIVDGVCLPVRVFGVLPGSNLEQFSFDPQLVKDIGELLAKFHIITDESKLSVSHIPYIAVEHRKSILNEVKLQLENSIISQERSQLISQCLEEYEDRIVRNGHQHEFGLIHSDINETNLLITEINGKKKITGLLDFGDVHHSFRIVDIASTVLYLHLSDKLKQGVRTLARNILEGYCRVRQPSPCTELLTAMKARLSCSLIYGLRTARLNFRGGNVEYILRTQSNGWKILEELHNSELCLEDVERR</sequence>
<evidence type="ECO:0000256" key="6">
    <source>
        <dbReference type="ARBA" id="ARBA00036820"/>
    </source>
</evidence>
<reference evidence="11 12" key="1">
    <citation type="submission" date="2023-08" db="EMBL/GenBank/DDBJ databases">
        <title>A Necator americanus chromosomal reference genome.</title>
        <authorList>
            <person name="Ilik V."/>
            <person name="Petrzelkova K.J."/>
            <person name="Pardy F."/>
            <person name="Fuh T."/>
            <person name="Niatou-Singa F.S."/>
            <person name="Gouil Q."/>
            <person name="Baker L."/>
            <person name="Ritchie M.E."/>
            <person name="Jex A.R."/>
            <person name="Gazzola D."/>
            <person name="Li H."/>
            <person name="Toshio Fujiwara R."/>
            <person name="Zhan B."/>
            <person name="Aroian R.V."/>
            <person name="Pafco B."/>
            <person name="Schwarz E.M."/>
        </authorList>
    </citation>
    <scope>NUCLEOTIDE SEQUENCE [LARGE SCALE GENOMIC DNA]</scope>
    <source>
        <strain evidence="11 12">Aroian</strain>
        <tissue evidence="11">Whole animal</tissue>
    </source>
</reference>
<comment type="similarity">
    <text evidence="2">Belongs to the aminoglycoside phosphotransferase family.</text>
</comment>
<dbReference type="InterPro" id="IPR011009">
    <property type="entry name" value="Kinase-like_dom_sf"/>
</dbReference>
<dbReference type="EMBL" id="JAVFWL010000002">
    <property type="protein sequence ID" value="KAK6736444.1"/>
    <property type="molecule type" value="Genomic_DNA"/>
</dbReference>
<dbReference type="InterPro" id="IPR050249">
    <property type="entry name" value="Pseudomonas-type_ThrB"/>
</dbReference>
<evidence type="ECO:0000256" key="8">
    <source>
        <dbReference type="ARBA" id="ARBA00038873"/>
    </source>
</evidence>
<evidence type="ECO:0000256" key="4">
    <source>
        <dbReference type="ARBA" id="ARBA00022679"/>
    </source>
</evidence>
<gene>
    <name evidence="11" type="primary">Necator_chrII.g7037</name>
    <name evidence="11" type="ORF">RB195_019244</name>
</gene>
<evidence type="ECO:0000256" key="5">
    <source>
        <dbReference type="ARBA" id="ARBA00022777"/>
    </source>
</evidence>
<evidence type="ECO:0000256" key="1">
    <source>
        <dbReference type="ARBA" id="ARBA00004496"/>
    </source>
</evidence>
<accession>A0ABR1CD95</accession>
<dbReference type="PANTHER" id="PTHR21064:SF1">
    <property type="entry name" value="HYDROXYLYSINE KINASE"/>
    <property type="match status" value="1"/>
</dbReference>
<evidence type="ECO:0000256" key="3">
    <source>
        <dbReference type="ARBA" id="ARBA00022490"/>
    </source>
</evidence>
<comment type="function">
    <text evidence="7">Catalyzes the GTP-dependent phosphorylation of 5-hydroxy-L-lysine.</text>
</comment>
<feature type="domain" description="Aminoglycoside phosphotransferase" evidence="10">
    <location>
        <begin position="55"/>
        <end position="263"/>
    </location>
</feature>
<comment type="subcellular location">
    <subcellularLocation>
        <location evidence="1">Cytoplasm</location>
    </subcellularLocation>
</comment>
<dbReference type="Gene3D" id="3.90.1200.10">
    <property type="match status" value="1"/>
</dbReference>
<dbReference type="Pfam" id="PF01636">
    <property type="entry name" value="APH"/>
    <property type="match status" value="1"/>
</dbReference>
<organism evidence="11 12">
    <name type="scientific">Necator americanus</name>
    <name type="common">Human hookworm</name>
    <dbReference type="NCBI Taxonomy" id="51031"/>
    <lineage>
        <taxon>Eukaryota</taxon>
        <taxon>Metazoa</taxon>
        <taxon>Ecdysozoa</taxon>
        <taxon>Nematoda</taxon>
        <taxon>Chromadorea</taxon>
        <taxon>Rhabditida</taxon>
        <taxon>Rhabditina</taxon>
        <taxon>Rhabditomorpha</taxon>
        <taxon>Strongyloidea</taxon>
        <taxon>Ancylostomatidae</taxon>
        <taxon>Bunostominae</taxon>
        <taxon>Necator</taxon>
    </lineage>
</organism>
<evidence type="ECO:0000256" key="7">
    <source>
        <dbReference type="ARBA" id="ARBA00037368"/>
    </source>
</evidence>
<name>A0ABR1CD95_NECAM</name>
<evidence type="ECO:0000256" key="9">
    <source>
        <dbReference type="ARBA" id="ARBA00040505"/>
    </source>
</evidence>
<dbReference type="PANTHER" id="PTHR21064">
    <property type="entry name" value="AMINOGLYCOSIDE PHOSPHOTRANSFERASE DOMAIN-CONTAINING PROTEIN-RELATED"/>
    <property type="match status" value="1"/>
</dbReference>
<comment type="catalytic activity">
    <reaction evidence="6">
        <text>(5R)-5-hydroxy-L-lysine + GTP = (5R)-5-phosphooxy-L-lysine + GDP + H(+)</text>
        <dbReference type="Rhea" id="RHEA:19049"/>
        <dbReference type="ChEBI" id="CHEBI:15378"/>
        <dbReference type="ChEBI" id="CHEBI:37565"/>
        <dbReference type="ChEBI" id="CHEBI:57882"/>
        <dbReference type="ChEBI" id="CHEBI:58189"/>
        <dbReference type="ChEBI" id="CHEBI:58357"/>
        <dbReference type="EC" id="2.7.1.81"/>
    </reaction>
</comment>